<dbReference type="OrthoDB" id="3399481at2"/>
<dbReference type="Proteomes" id="UP000234331">
    <property type="component" value="Unassembled WGS sequence"/>
</dbReference>
<dbReference type="InterPro" id="IPR003594">
    <property type="entry name" value="HATPase_dom"/>
</dbReference>
<evidence type="ECO:0000313" key="5">
    <source>
        <dbReference type="Proteomes" id="UP000234331"/>
    </source>
</evidence>
<evidence type="ECO:0000259" key="3">
    <source>
        <dbReference type="Pfam" id="PF13581"/>
    </source>
</evidence>
<dbReference type="InterPro" id="IPR050267">
    <property type="entry name" value="Anti-sigma-factor_SerPK"/>
</dbReference>
<dbReference type="GO" id="GO:0004674">
    <property type="term" value="F:protein serine/threonine kinase activity"/>
    <property type="evidence" value="ECO:0007669"/>
    <property type="project" value="UniProtKB-KW"/>
</dbReference>
<keyword evidence="4" id="KW-0418">Kinase</keyword>
<protein>
    <submittedName>
        <fullName evidence="4">Anti-sigma regulatory factor (Ser/Thr protein kinase)</fullName>
    </submittedName>
</protein>
<name>A0A2I2KM27_9ACTN</name>
<dbReference type="CDD" id="cd16936">
    <property type="entry name" value="HATPase_RsbW-like"/>
    <property type="match status" value="1"/>
</dbReference>
<dbReference type="EMBL" id="FZMO01000059">
    <property type="protein sequence ID" value="SNQ46713.1"/>
    <property type="molecule type" value="Genomic_DNA"/>
</dbReference>
<keyword evidence="1" id="KW-0723">Serine/threonine-protein kinase</keyword>
<keyword evidence="4" id="KW-0808">Transferase</keyword>
<evidence type="ECO:0000256" key="1">
    <source>
        <dbReference type="ARBA" id="ARBA00022527"/>
    </source>
</evidence>
<gene>
    <name evidence="4" type="ORF">FRACA_1510004</name>
</gene>
<evidence type="ECO:0000256" key="2">
    <source>
        <dbReference type="SAM" id="MobiDB-lite"/>
    </source>
</evidence>
<feature type="domain" description="Histidine kinase/HSP90-like ATPase" evidence="3">
    <location>
        <begin position="8"/>
        <end position="170"/>
    </location>
</feature>
<dbReference type="PANTHER" id="PTHR35526">
    <property type="entry name" value="ANTI-SIGMA-F FACTOR RSBW-RELATED"/>
    <property type="match status" value="1"/>
</dbReference>
<accession>A0A2I2KM27</accession>
<reference evidence="4 5" key="1">
    <citation type="submission" date="2017-06" db="EMBL/GenBank/DDBJ databases">
        <authorList>
            <person name="Kim H.J."/>
            <person name="Triplett B.A."/>
        </authorList>
    </citation>
    <scope>NUCLEOTIDE SEQUENCE [LARGE SCALE GENOMIC DNA]</scope>
    <source>
        <strain evidence="4">FRACA_ARgP5</strain>
    </source>
</reference>
<sequence>MPTVELRFAALNGHVRTARMIATAVSRRAGVPAGAADEIKLAVTEACARAVRVNRRHAPQSPVLVALIDAPESFTITVADRGRTGDEVAPGPDGGLVTASALLDLEPESVVDPPWWSQPAAGGPDAQDDPDEDTAGLPSGLGLALIEGLVDEVEISRGPDGVGTVVAMTWHTDLSAVPPKPVR</sequence>
<dbReference type="Pfam" id="PF13581">
    <property type="entry name" value="HATPase_c_2"/>
    <property type="match status" value="1"/>
</dbReference>
<dbReference type="PANTHER" id="PTHR35526:SF3">
    <property type="entry name" value="ANTI-SIGMA-F FACTOR RSBW"/>
    <property type="match status" value="1"/>
</dbReference>
<dbReference type="AlphaFoldDB" id="A0A2I2KM27"/>
<organism evidence="4 5">
    <name type="scientific">Frankia canadensis</name>
    <dbReference type="NCBI Taxonomy" id="1836972"/>
    <lineage>
        <taxon>Bacteria</taxon>
        <taxon>Bacillati</taxon>
        <taxon>Actinomycetota</taxon>
        <taxon>Actinomycetes</taxon>
        <taxon>Frankiales</taxon>
        <taxon>Frankiaceae</taxon>
        <taxon>Frankia</taxon>
    </lineage>
</organism>
<keyword evidence="5" id="KW-1185">Reference proteome</keyword>
<dbReference type="InterPro" id="IPR036890">
    <property type="entry name" value="HATPase_C_sf"/>
</dbReference>
<dbReference type="RefSeq" id="WP_101830687.1">
    <property type="nucleotide sequence ID" value="NZ_FZMO01000059.1"/>
</dbReference>
<feature type="region of interest" description="Disordered" evidence="2">
    <location>
        <begin position="111"/>
        <end position="139"/>
    </location>
</feature>
<dbReference type="Gene3D" id="3.30.565.10">
    <property type="entry name" value="Histidine kinase-like ATPase, C-terminal domain"/>
    <property type="match status" value="1"/>
</dbReference>
<evidence type="ECO:0000313" key="4">
    <source>
        <dbReference type="EMBL" id="SNQ46713.1"/>
    </source>
</evidence>
<proteinExistence type="predicted"/>